<dbReference type="EMBL" id="JAGIOO010000001">
    <property type="protein sequence ID" value="MBP2474392.1"/>
    <property type="molecule type" value="Genomic_DNA"/>
</dbReference>
<dbReference type="Pfam" id="PF00701">
    <property type="entry name" value="DHDPS"/>
    <property type="match status" value="1"/>
</dbReference>
<dbReference type="CDD" id="cd00408">
    <property type="entry name" value="DHDPS-like"/>
    <property type="match status" value="1"/>
</dbReference>
<keyword evidence="1 2" id="KW-0456">Lyase</keyword>
<accession>A0ABS5ADP9</accession>
<dbReference type="GO" id="GO:0008840">
    <property type="term" value="F:4-hydroxy-tetrahydrodipicolinate synthase activity"/>
    <property type="evidence" value="ECO:0007669"/>
    <property type="project" value="UniProtKB-EC"/>
</dbReference>
<comment type="similarity">
    <text evidence="2">Belongs to the DapA family.</text>
</comment>
<gene>
    <name evidence="3" type="ORF">JOF53_003264</name>
</gene>
<name>A0ABS5ADP9_9PSEU</name>
<comment type="caution">
    <text evidence="3">The sequence shown here is derived from an EMBL/GenBank/DDBJ whole genome shotgun (WGS) entry which is preliminary data.</text>
</comment>
<evidence type="ECO:0000256" key="1">
    <source>
        <dbReference type="ARBA" id="ARBA00023239"/>
    </source>
</evidence>
<dbReference type="SUPFAM" id="SSF51569">
    <property type="entry name" value="Aldolase"/>
    <property type="match status" value="1"/>
</dbReference>
<evidence type="ECO:0000256" key="2">
    <source>
        <dbReference type="PIRNR" id="PIRNR001365"/>
    </source>
</evidence>
<dbReference type="InterPro" id="IPR002220">
    <property type="entry name" value="DapA-like"/>
</dbReference>
<dbReference type="InterPro" id="IPR013785">
    <property type="entry name" value="Aldolase_TIM"/>
</dbReference>
<evidence type="ECO:0000313" key="3">
    <source>
        <dbReference type="EMBL" id="MBP2474392.1"/>
    </source>
</evidence>
<dbReference type="Gene3D" id="3.20.20.70">
    <property type="entry name" value="Aldolase class I"/>
    <property type="match status" value="1"/>
</dbReference>
<keyword evidence="4" id="KW-1185">Reference proteome</keyword>
<sequence>MDEIKQALRDVVVITVTPFTAEDTVDEQACGALVSRVVRAGVRVVTPNGNTSEFYSLTPAELDRTLAITQEAAGDALVLPGIGFDTARAARMAQQAQRRGMRAVMVHQPVHPFLSARGWVDYHLRIAEAAPGLGLVAYVRSPHVTTTALALLARECPEFVGVKYAVPDPLGLAEAVAVLGDRLTWLCGLAESWAPFFATAGATGFTSGLATIAPELSLGLFDALRAGDHDRAMSLWHKVKPLEDARARSGSANNVSVVKEALAQLGLCRAAVRPPIAELTAGECAEVAEVLATWPAAYLSA</sequence>
<proteinExistence type="inferred from homology"/>
<dbReference type="PANTHER" id="PTHR12128:SF19">
    <property type="entry name" value="5-DEHYDRO-4-DEOXYGLUCARATE DEHYDRATASE 2-RELATED"/>
    <property type="match status" value="1"/>
</dbReference>
<dbReference type="EC" id="4.3.3.7" evidence="3"/>
<evidence type="ECO:0000313" key="4">
    <source>
        <dbReference type="Proteomes" id="UP001519363"/>
    </source>
</evidence>
<reference evidence="3 4" key="1">
    <citation type="submission" date="2021-03" db="EMBL/GenBank/DDBJ databases">
        <title>Sequencing the genomes of 1000 actinobacteria strains.</title>
        <authorList>
            <person name="Klenk H.-P."/>
        </authorList>
    </citation>
    <scope>NUCLEOTIDE SEQUENCE [LARGE SCALE GENOMIC DNA]</scope>
    <source>
        <strain evidence="3 4">DSM 44580</strain>
    </source>
</reference>
<protein>
    <submittedName>
        <fullName evidence="3">4-hydroxy-tetrahydrodipicolinate synthase</fullName>
        <ecNumber evidence="3">4.3.3.7</ecNumber>
    </submittedName>
</protein>
<dbReference type="PANTHER" id="PTHR12128">
    <property type="entry name" value="DIHYDRODIPICOLINATE SYNTHASE"/>
    <property type="match status" value="1"/>
</dbReference>
<dbReference type="Proteomes" id="UP001519363">
    <property type="component" value="Unassembled WGS sequence"/>
</dbReference>
<dbReference type="RefSeq" id="WP_249044227.1">
    <property type="nucleotide sequence ID" value="NZ_JAGIOO010000001.1"/>
</dbReference>
<dbReference type="PIRSF" id="PIRSF001365">
    <property type="entry name" value="DHDPS"/>
    <property type="match status" value="1"/>
</dbReference>
<organism evidence="3 4">
    <name type="scientific">Crossiella equi</name>
    <dbReference type="NCBI Taxonomy" id="130796"/>
    <lineage>
        <taxon>Bacteria</taxon>
        <taxon>Bacillati</taxon>
        <taxon>Actinomycetota</taxon>
        <taxon>Actinomycetes</taxon>
        <taxon>Pseudonocardiales</taxon>
        <taxon>Pseudonocardiaceae</taxon>
        <taxon>Crossiella</taxon>
    </lineage>
</organism>
<dbReference type="SMART" id="SM01130">
    <property type="entry name" value="DHDPS"/>
    <property type="match status" value="1"/>
</dbReference>